<dbReference type="OrthoDB" id="289247at2759"/>
<name>A0A1E4RRT4_9ASCO</name>
<evidence type="ECO:0000259" key="4">
    <source>
        <dbReference type="PROSITE" id="PS50222"/>
    </source>
</evidence>
<gene>
    <name evidence="5" type="ORF">HYPBUDRAFT_151491</name>
</gene>
<accession>A0A1E4RRT4</accession>
<dbReference type="RefSeq" id="XP_020079024.1">
    <property type="nucleotide sequence ID" value="XM_020220525.1"/>
</dbReference>
<dbReference type="SUPFAM" id="SSF47473">
    <property type="entry name" value="EF-hand"/>
    <property type="match status" value="1"/>
</dbReference>
<keyword evidence="2" id="KW-0106">Calcium</keyword>
<dbReference type="GeneID" id="30995075"/>
<proteinExistence type="predicted"/>
<dbReference type="AlphaFoldDB" id="A0A1E4RRT4"/>
<protein>
    <recommendedName>
        <fullName evidence="4">EF-hand domain-containing protein</fullName>
    </recommendedName>
</protein>
<dbReference type="Gene3D" id="1.10.238.10">
    <property type="entry name" value="EF-hand"/>
    <property type="match status" value="1"/>
</dbReference>
<feature type="domain" description="EF-hand" evidence="4">
    <location>
        <begin position="101"/>
        <end position="136"/>
    </location>
</feature>
<dbReference type="InterPro" id="IPR040250">
    <property type="entry name" value="Nucleobindin"/>
</dbReference>
<dbReference type="STRING" id="984485.A0A1E4RRT4"/>
<dbReference type="EMBL" id="KV454538">
    <property type="protein sequence ID" value="ODV69957.1"/>
    <property type="molecule type" value="Genomic_DNA"/>
</dbReference>
<dbReference type="PROSITE" id="PS50222">
    <property type="entry name" value="EF_HAND_2"/>
    <property type="match status" value="1"/>
</dbReference>
<dbReference type="PANTHER" id="PTHR19237:SF20">
    <property type="entry name" value="NUCLEOBINDIN 1"/>
    <property type="match status" value="1"/>
</dbReference>
<reference evidence="6" key="1">
    <citation type="submission" date="2016-05" db="EMBL/GenBank/DDBJ databases">
        <title>Comparative genomics of biotechnologically important yeasts.</title>
        <authorList>
            <consortium name="DOE Joint Genome Institute"/>
            <person name="Riley R."/>
            <person name="Haridas S."/>
            <person name="Wolfe K.H."/>
            <person name="Lopes M.R."/>
            <person name="Hittinger C.T."/>
            <person name="Goker M."/>
            <person name="Salamov A."/>
            <person name="Wisecaver J."/>
            <person name="Long T.M."/>
            <person name="Aerts A.L."/>
            <person name="Barry K."/>
            <person name="Choi C."/>
            <person name="Clum A."/>
            <person name="Coughlan A.Y."/>
            <person name="Deshpande S."/>
            <person name="Douglass A.P."/>
            <person name="Hanson S.J."/>
            <person name="Klenk H.-P."/>
            <person name="Labutti K."/>
            <person name="Lapidus A."/>
            <person name="Lindquist E."/>
            <person name="Lipzen A."/>
            <person name="Meier-Kolthoff J.P."/>
            <person name="Ohm R.A."/>
            <person name="Otillar R.P."/>
            <person name="Pangilinan J."/>
            <person name="Peng Y."/>
            <person name="Rokas A."/>
            <person name="Rosa C.A."/>
            <person name="Scheuner C."/>
            <person name="Sibirny A.A."/>
            <person name="Slot J.C."/>
            <person name="Stielow J.B."/>
            <person name="Sun H."/>
            <person name="Kurtzman C.P."/>
            <person name="Blackwell M."/>
            <person name="Grigoriev I.V."/>
            <person name="Jeffries T.W."/>
        </authorList>
    </citation>
    <scope>NUCLEOTIDE SEQUENCE [LARGE SCALE GENOMIC DNA]</scope>
    <source>
        <strain evidence="6">NRRL Y-1933</strain>
    </source>
</reference>
<dbReference type="InterPro" id="IPR002048">
    <property type="entry name" value="EF_hand_dom"/>
</dbReference>
<dbReference type="Proteomes" id="UP000095085">
    <property type="component" value="Unassembled WGS sequence"/>
</dbReference>
<keyword evidence="1 3" id="KW-0732">Signal</keyword>
<dbReference type="InterPro" id="IPR018247">
    <property type="entry name" value="EF_Hand_1_Ca_BS"/>
</dbReference>
<sequence>MRLSWLATASFLGYVIAHGGHNEIKQRPESLSWQNWHMIEEHNLHQYDADSFFKIHDLANKGYWESKDILYIYGLTRESIVGDGSGMGEHSHNEEGITQEAKNHVVNVILQLMDSNNDGKVSVEEWRSYVNSGKDFPDFGYGQGHHLDFESEYEEHHWNKYHANQDPDVLIKHKEDIEHELLHHEHAMEETHGDSPDIRKVTNQFILDIKLQNLPLKYRKSN</sequence>
<dbReference type="FunFam" id="1.10.238.10:FF:000309">
    <property type="entry name" value="Chromosome 21, whole genome shotgun sequence"/>
    <property type="match status" value="1"/>
</dbReference>
<dbReference type="GO" id="GO:0005793">
    <property type="term" value="C:endoplasmic reticulum-Golgi intermediate compartment"/>
    <property type="evidence" value="ECO:0007669"/>
    <property type="project" value="TreeGrafter"/>
</dbReference>
<dbReference type="GO" id="GO:0005509">
    <property type="term" value="F:calcium ion binding"/>
    <property type="evidence" value="ECO:0007669"/>
    <property type="project" value="InterPro"/>
</dbReference>
<dbReference type="PROSITE" id="PS00018">
    <property type="entry name" value="EF_HAND_1"/>
    <property type="match status" value="1"/>
</dbReference>
<evidence type="ECO:0000313" key="6">
    <source>
        <dbReference type="Proteomes" id="UP000095085"/>
    </source>
</evidence>
<feature type="signal peptide" evidence="3">
    <location>
        <begin position="1"/>
        <end position="17"/>
    </location>
</feature>
<dbReference type="PANTHER" id="PTHR19237">
    <property type="entry name" value="NUCLEOBINDIN"/>
    <property type="match status" value="1"/>
</dbReference>
<feature type="chain" id="PRO_5009162450" description="EF-hand domain-containing protein" evidence="3">
    <location>
        <begin position="18"/>
        <end position="222"/>
    </location>
</feature>
<evidence type="ECO:0000313" key="5">
    <source>
        <dbReference type="EMBL" id="ODV69957.1"/>
    </source>
</evidence>
<evidence type="ECO:0000256" key="1">
    <source>
        <dbReference type="ARBA" id="ARBA00022729"/>
    </source>
</evidence>
<evidence type="ECO:0000256" key="3">
    <source>
        <dbReference type="SAM" id="SignalP"/>
    </source>
</evidence>
<evidence type="ECO:0000256" key="2">
    <source>
        <dbReference type="ARBA" id="ARBA00022837"/>
    </source>
</evidence>
<organism evidence="5 6">
    <name type="scientific">Hyphopichia burtonii NRRL Y-1933</name>
    <dbReference type="NCBI Taxonomy" id="984485"/>
    <lineage>
        <taxon>Eukaryota</taxon>
        <taxon>Fungi</taxon>
        <taxon>Dikarya</taxon>
        <taxon>Ascomycota</taxon>
        <taxon>Saccharomycotina</taxon>
        <taxon>Pichiomycetes</taxon>
        <taxon>Debaryomycetaceae</taxon>
        <taxon>Hyphopichia</taxon>
    </lineage>
</organism>
<dbReference type="InterPro" id="IPR011992">
    <property type="entry name" value="EF-hand-dom_pair"/>
</dbReference>
<keyword evidence="6" id="KW-1185">Reference proteome</keyword>